<evidence type="ECO:0000256" key="1">
    <source>
        <dbReference type="SAM" id="SignalP"/>
    </source>
</evidence>
<dbReference type="AlphaFoldDB" id="A0A9J7BUW5"/>
<protein>
    <submittedName>
        <fullName evidence="3">GWxTD domain-containing protein</fullName>
    </submittedName>
</protein>
<proteinExistence type="predicted"/>
<evidence type="ECO:0000313" key="4">
    <source>
        <dbReference type="Proteomes" id="UP001059380"/>
    </source>
</evidence>
<dbReference type="NCBIfam" id="TIGR04514">
    <property type="entry name" value="GWxTD_dom"/>
    <property type="match status" value="1"/>
</dbReference>
<feature type="signal peptide" evidence="1">
    <location>
        <begin position="1"/>
        <end position="31"/>
    </location>
</feature>
<dbReference type="RefSeq" id="WP_260796305.1">
    <property type="nucleotide sequence ID" value="NZ_CP093313.1"/>
</dbReference>
<dbReference type="KEGG" id="orp:MOP44_12150"/>
<organism evidence="3 4">
    <name type="scientific">Occallatibacter riparius</name>
    <dbReference type="NCBI Taxonomy" id="1002689"/>
    <lineage>
        <taxon>Bacteria</taxon>
        <taxon>Pseudomonadati</taxon>
        <taxon>Acidobacteriota</taxon>
        <taxon>Terriglobia</taxon>
        <taxon>Terriglobales</taxon>
        <taxon>Acidobacteriaceae</taxon>
        <taxon>Occallatibacter</taxon>
    </lineage>
</organism>
<keyword evidence="1" id="KW-0732">Signal</keyword>
<reference evidence="3" key="1">
    <citation type="submission" date="2021-04" db="EMBL/GenBank/DDBJ databases">
        <title>Phylogenetic analysis of Acidobacteriaceae.</title>
        <authorList>
            <person name="Qiu L."/>
            <person name="Zhang Q."/>
        </authorList>
    </citation>
    <scope>NUCLEOTIDE SEQUENCE</scope>
    <source>
        <strain evidence="3">DSM 25168</strain>
    </source>
</reference>
<feature type="domain" description="GWxTD" evidence="2">
    <location>
        <begin position="54"/>
        <end position="162"/>
    </location>
</feature>
<feature type="chain" id="PRO_5039911822" evidence="1">
    <location>
        <begin position="32"/>
        <end position="203"/>
    </location>
</feature>
<evidence type="ECO:0000259" key="2">
    <source>
        <dbReference type="Pfam" id="PF20094"/>
    </source>
</evidence>
<evidence type="ECO:0000313" key="3">
    <source>
        <dbReference type="EMBL" id="UWZ86668.1"/>
    </source>
</evidence>
<keyword evidence="4" id="KW-1185">Reference proteome</keyword>
<gene>
    <name evidence="3" type="ORF">MOP44_12150</name>
</gene>
<sequence>MRNPRSNHVAASIVALLLTCTAIGMRASLSAQSPASANGAHTPLVGPYLTWINQDVVWIMAADERAAYISLPTNSERLQFIKDFWDRRNPNPGSSENMFKQEHYRRLAYANRRFASNQPGWESDRGRIYIIYGKPDSIDAHPSGGNGEGGPFEVWHYNQARSSAAQEGTTGNGVTYGLDLRNADLQFTDTCRCGDYKLTSPLP</sequence>
<dbReference type="InterPro" id="IPR030959">
    <property type="entry name" value="GWxTD_dom"/>
</dbReference>
<dbReference type="Proteomes" id="UP001059380">
    <property type="component" value="Chromosome"/>
</dbReference>
<dbReference type="EMBL" id="CP093313">
    <property type="protein sequence ID" value="UWZ86668.1"/>
    <property type="molecule type" value="Genomic_DNA"/>
</dbReference>
<name>A0A9J7BUW5_9BACT</name>
<dbReference type="Pfam" id="PF20094">
    <property type="entry name" value="GWxTD_dom"/>
    <property type="match status" value="1"/>
</dbReference>
<accession>A0A9J7BUW5</accession>